<dbReference type="KEGG" id="rtu:PR017_11855"/>
<dbReference type="Proteomes" id="UP000249499">
    <property type="component" value="Chromosome"/>
</dbReference>
<protein>
    <recommendedName>
        <fullName evidence="3">STAS domain-containing protein</fullName>
    </recommendedName>
</protein>
<keyword evidence="2" id="KW-1185">Reference proteome</keyword>
<name>A0AAF1K344_9HYPH</name>
<accession>A0AAF1K344</accession>
<evidence type="ECO:0000313" key="1">
    <source>
        <dbReference type="EMBL" id="WFR94520.1"/>
    </source>
</evidence>
<reference evidence="1 2" key="1">
    <citation type="journal article" date="2018" name="Sci. Rep.">
        <title>Rhizobium tumorigenes sp. nov., a novel plant tumorigenic bacterium isolated from cane gall tumors on thornless blackberry.</title>
        <authorList>
            <person name="Kuzmanovi N."/>
            <person name="Smalla K."/>
            <person name="Gronow S."/>
            <person name="PuBawska J."/>
        </authorList>
    </citation>
    <scope>NUCLEOTIDE SEQUENCE [LARGE SCALE GENOMIC DNA]</scope>
    <source>
        <strain evidence="1 2">1078</strain>
    </source>
</reference>
<evidence type="ECO:0008006" key="3">
    <source>
        <dbReference type="Google" id="ProtNLM"/>
    </source>
</evidence>
<dbReference type="EMBL" id="CP117255">
    <property type="protein sequence ID" value="WFR94520.1"/>
    <property type="molecule type" value="Genomic_DNA"/>
</dbReference>
<dbReference type="AlphaFoldDB" id="A0AAF1K344"/>
<sequence length="109" mass="12062">MTADRKYKDVVKLPNSLVIKNMSEVHGIIHVRLTESPEITLEIPEDAEADLSFVQLVESARMDARAAGKTMRLASPATGSVLKVLKRGGFTDAQSAEDAQFWLHQEVRV</sequence>
<organism evidence="1 2">
    <name type="scientific">Rhizobium tumorigenes</name>
    <dbReference type="NCBI Taxonomy" id="2041385"/>
    <lineage>
        <taxon>Bacteria</taxon>
        <taxon>Pseudomonadati</taxon>
        <taxon>Pseudomonadota</taxon>
        <taxon>Alphaproteobacteria</taxon>
        <taxon>Hyphomicrobiales</taxon>
        <taxon>Rhizobiaceae</taxon>
        <taxon>Rhizobium/Agrobacterium group</taxon>
        <taxon>Rhizobium</taxon>
    </lineage>
</organism>
<reference evidence="2" key="2">
    <citation type="journal article" date="2023" name="MicrobiologyOpen">
        <title>Genomics of the tumorigenes clade of the family Rhizobiaceae and description of Rhizobium rhododendri sp. nov.</title>
        <authorList>
            <person name="Kuzmanovic N."/>
            <person name="diCenzo G.C."/>
            <person name="Bunk B."/>
            <person name="Sproeer C."/>
            <person name="Fruehling A."/>
            <person name="Neumann-Schaal M."/>
            <person name="Overmann J."/>
            <person name="Smalla K."/>
        </authorList>
    </citation>
    <scope>NUCLEOTIDE SEQUENCE [LARGE SCALE GENOMIC DNA]</scope>
    <source>
        <strain evidence="2">1078</strain>
    </source>
</reference>
<gene>
    <name evidence="1" type="ORF">PR017_11855</name>
</gene>
<dbReference type="RefSeq" id="WP_240539146.1">
    <property type="nucleotide sequence ID" value="NZ_CP117255.1"/>
</dbReference>
<proteinExistence type="predicted"/>
<evidence type="ECO:0000313" key="2">
    <source>
        <dbReference type="Proteomes" id="UP000249499"/>
    </source>
</evidence>